<comment type="subunit">
    <text evidence="4">Complex I is composed of 45 different subunits.</text>
</comment>
<dbReference type="OrthoDB" id="10063829at2759"/>
<dbReference type="STRING" id="407821.A0A087TN25"/>
<evidence type="ECO:0000313" key="16">
    <source>
        <dbReference type="EMBL" id="KFM66514.1"/>
    </source>
</evidence>
<keyword evidence="6" id="KW-0813">Transport</keyword>
<feature type="region of interest" description="Disordered" evidence="15">
    <location>
        <begin position="31"/>
        <end position="50"/>
    </location>
</feature>
<dbReference type="Pfam" id="PF07347">
    <property type="entry name" value="CI-B14_5a"/>
    <property type="match status" value="1"/>
</dbReference>
<evidence type="ECO:0000256" key="14">
    <source>
        <dbReference type="ARBA" id="ARBA00033401"/>
    </source>
</evidence>
<keyword evidence="17" id="KW-1185">Reference proteome</keyword>
<accession>A0A087TN25</accession>
<evidence type="ECO:0000256" key="15">
    <source>
        <dbReference type="SAM" id="MobiDB-lite"/>
    </source>
</evidence>
<protein>
    <recommendedName>
        <fullName evidence="5">NADH dehydrogenase [ubiquinone] 1 alpha subcomplex subunit 7</fullName>
    </recommendedName>
    <alternativeName>
        <fullName evidence="14">Complex I-B14.5a</fullName>
    </alternativeName>
    <alternativeName>
        <fullName evidence="13">NADH-ubiquinone oxidoreductase subunit B14.5a</fullName>
    </alternativeName>
</protein>
<evidence type="ECO:0000256" key="10">
    <source>
        <dbReference type="ARBA" id="ARBA00022990"/>
    </source>
</evidence>
<dbReference type="GO" id="GO:0005743">
    <property type="term" value="C:mitochondrial inner membrane"/>
    <property type="evidence" value="ECO:0007669"/>
    <property type="project" value="UniProtKB-SubCell"/>
</dbReference>
<evidence type="ECO:0000256" key="11">
    <source>
        <dbReference type="ARBA" id="ARBA00023128"/>
    </source>
</evidence>
<evidence type="ECO:0000256" key="8">
    <source>
        <dbReference type="ARBA" id="ARBA00022792"/>
    </source>
</evidence>
<keyword evidence="8" id="KW-0999">Mitochondrion inner membrane</keyword>
<evidence type="ECO:0000256" key="6">
    <source>
        <dbReference type="ARBA" id="ARBA00022448"/>
    </source>
</evidence>
<gene>
    <name evidence="16" type="ORF">X975_24622</name>
</gene>
<dbReference type="GO" id="GO:0006120">
    <property type="term" value="P:mitochondrial electron transport, NADH to ubiquinone"/>
    <property type="evidence" value="ECO:0007669"/>
    <property type="project" value="TreeGrafter"/>
</dbReference>
<evidence type="ECO:0000256" key="3">
    <source>
        <dbReference type="ARBA" id="ARBA00005482"/>
    </source>
</evidence>
<keyword evidence="11" id="KW-0496">Mitochondrion</keyword>
<reference evidence="16 17" key="1">
    <citation type="submission" date="2013-11" db="EMBL/GenBank/DDBJ databases">
        <title>Genome sequencing of Stegodyphus mimosarum.</title>
        <authorList>
            <person name="Bechsgaard J."/>
        </authorList>
    </citation>
    <scope>NUCLEOTIDE SEQUENCE [LARGE SCALE GENOMIC DNA]</scope>
</reference>
<evidence type="ECO:0000256" key="7">
    <source>
        <dbReference type="ARBA" id="ARBA00022660"/>
    </source>
</evidence>
<comment type="subcellular location">
    <subcellularLocation>
        <location evidence="2">Mitochondrion inner membrane</location>
        <topology evidence="2">Peripheral membrane protein</topology>
        <orientation evidence="2">Matrix side</orientation>
    </subcellularLocation>
</comment>
<evidence type="ECO:0000256" key="2">
    <source>
        <dbReference type="ARBA" id="ARBA00004443"/>
    </source>
</evidence>
<sequence>MAVPPRDLAPLLRWFRNALLGRDYKTALRFQDKLATRSPPPPKLPDGPSHKLFDNYYFTRDGRRQAHPPLILIEGTKRKAITAGIKENVEAKSVTSQKIGAITPGTPYVWPEPSSQ</sequence>
<dbReference type="InterPro" id="IPR009947">
    <property type="entry name" value="NDUA7"/>
</dbReference>
<keyword evidence="7" id="KW-0679">Respiratory chain</keyword>
<evidence type="ECO:0000256" key="13">
    <source>
        <dbReference type="ARBA" id="ARBA00030360"/>
    </source>
</evidence>
<dbReference type="PANTHER" id="PTHR12485:SF1">
    <property type="entry name" value="NADH DEHYDROGENASE [UBIQUINONE] 1 ALPHA SUBCOMPLEX SUBUNIT 7"/>
    <property type="match status" value="1"/>
</dbReference>
<proteinExistence type="inferred from homology"/>
<evidence type="ECO:0000256" key="1">
    <source>
        <dbReference type="ARBA" id="ARBA00003195"/>
    </source>
</evidence>
<evidence type="ECO:0000256" key="9">
    <source>
        <dbReference type="ARBA" id="ARBA00022982"/>
    </source>
</evidence>
<evidence type="ECO:0000256" key="12">
    <source>
        <dbReference type="ARBA" id="ARBA00023136"/>
    </source>
</evidence>
<name>A0A087TN25_STEMI</name>
<comment type="similarity">
    <text evidence="3">Belongs to the complex I NDUFA7 subunit family.</text>
</comment>
<comment type="function">
    <text evidence="1">Accessory subunit of the mitochondrial membrane respiratory chain NADH dehydrogenase (Complex I), that is believed not to be involved in catalysis. Complex I functions in the transfer of electrons from NADH to the respiratory chain. The immediate electron acceptor for the enzyme is believed to be ubiquinone.</text>
</comment>
<dbReference type="EMBL" id="KK115974">
    <property type="protein sequence ID" value="KFM66514.1"/>
    <property type="molecule type" value="Genomic_DNA"/>
</dbReference>
<dbReference type="OMA" id="ANYYFTR"/>
<evidence type="ECO:0000313" key="17">
    <source>
        <dbReference type="Proteomes" id="UP000054359"/>
    </source>
</evidence>
<dbReference type="Proteomes" id="UP000054359">
    <property type="component" value="Unassembled WGS sequence"/>
</dbReference>
<keyword evidence="9" id="KW-0249">Electron transport</keyword>
<keyword evidence="10" id="KW-0007">Acetylation</keyword>
<keyword evidence="16" id="KW-0830">Ubiquinone</keyword>
<evidence type="ECO:0000256" key="4">
    <source>
        <dbReference type="ARBA" id="ARBA00011533"/>
    </source>
</evidence>
<organism evidence="16 17">
    <name type="scientific">Stegodyphus mimosarum</name>
    <name type="common">African social velvet spider</name>
    <dbReference type="NCBI Taxonomy" id="407821"/>
    <lineage>
        <taxon>Eukaryota</taxon>
        <taxon>Metazoa</taxon>
        <taxon>Ecdysozoa</taxon>
        <taxon>Arthropoda</taxon>
        <taxon>Chelicerata</taxon>
        <taxon>Arachnida</taxon>
        <taxon>Araneae</taxon>
        <taxon>Araneomorphae</taxon>
        <taxon>Entelegynae</taxon>
        <taxon>Eresoidea</taxon>
        <taxon>Eresidae</taxon>
        <taxon>Stegodyphus</taxon>
    </lineage>
</organism>
<evidence type="ECO:0000256" key="5">
    <source>
        <dbReference type="ARBA" id="ARBA00016383"/>
    </source>
</evidence>
<feature type="non-terminal residue" evidence="16">
    <location>
        <position position="116"/>
    </location>
</feature>
<keyword evidence="12" id="KW-0472">Membrane</keyword>
<dbReference type="AlphaFoldDB" id="A0A087TN25"/>
<dbReference type="PANTHER" id="PTHR12485">
    <property type="entry name" value="NADH-UBIQUINONE OXIDOREDUCTASE SUBUNIT B"/>
    <property type="match status" value="1"/>
</dbReference>